<dbReference type="EMBL" id="FOZN01000004">
    <property type="protein sequence ID" value="SFS18162.1"/>
    <property type="molecule type" value="Genomic_DNA"/>
</dbReference>
<proteinExistence type="predicted"/>
<dbReference type="AlphaFoldDB" id="A0AA94L0I1"/>
<evidence type="ECO:0000313" key="3">
    <source>
        <dbReference type="EMBL" id="SFS18162.1"/>
    </source>
</evidence>
<keyword evidence="4" id="KW-1185">Reference proteome</keyword>
<organism evidence="3 4">
    <name type="scientific">Agrococcus baldri</name>
    <dbReference type="NCBI Taxonomy" id="153730"/>
    <lineage>
        <taxon>Bacteria</taxon>
        <taxon>Bacillati</taxon>
        <taxon>Actinomycetota</taxon>
        <taxon>Actinomycetes</taxon>
        <taxon>Micrococcales</taxon>
        <taxon>Microbacteriaceae</taxon>
        <taxon>Agrococcus</taxon>
    </lineage>
</organism>
<comment type="caution">
    <text evidence="3">The sequence shown here is derived from an EMBL/GenBank/DDBJ whole genome shotgun (WGS) entry which is preliminary data.</text>
</comment>
<gene>
    <name evidence="3" type="ORF">SAMN04487783_2551</name>
</gene>
<evidence type="ECO:0000313" key="4">
    <source>
        <dbReference type="Proteomes" id="UP000198506"/>
    </source>
</evidence>
<feature type="transmembrane region" description="Helical" evidence="1">
    <location>
        <begin position="145"/>
        <end position="165"/>
    </location>
</feature>
<feature type="transmembrane region" description="Helical" evidence="1">
    <location>
        <begin position="107"/>
        <end position="125"/>
    </location>
</feature>
<dbReference type="InterPro" id="IPR019251">
    <property type="entry name" value="DUF2231_TM"/>
</dbReference>
<evidence type="ECO:0000259" key="2">
    <source>
        <dbReference type="Pfam" id="PF09990"/>
    </source>
</evidence>
<name>A0AA94L0I1_9MICO</name>
<feature type="transmembrane region" description="Helical" evidence="1">
    <location>
        <begin position="34"/>
        <end position="55"/>
    </location>
</feature>
<keyword evidence="1" id="KW-1133">Transmembrane helix</keyword>
<keyword evidence="1" id="KW-0812">Transmembrane</keyword>
<protein>
    <recommendedName>
        <fullName evidence="2">DUF2231 domain-containing protein</fullName>
    </recommendedName>
</protein>
<sequence>MVNLAPSRLVLSSMDLLLAGNGFAIAGLPLHPLMVHAVVILVPLTALALVLGSLWPAAQRRLGIVTPLAAALLVVLVPITVSAGEALADIVGETPAVETHEDYAEMLLPWVIGMLVVAAAQWAWFRWGGRRGPDGSSRRARPVTIVLAALALVAAAGATVTVVLIGDSGARAVWGGILG</sequence>
<dbReference type="Proteomes" id="UP000198506">
    <property type="component" value="Unassembled WGS sequence"/>
</dbReference>
<reference evidence="3 4" key="1">
    <citation type="submission" date="2016-10" db="EMBL/GenBank/DDBJ databases">
        <authorList>
            <person name="Varghese N."/>
            <person name="Submissions S."/>
        </authorList>
    </citation>
    <scope>NUCLEOTIDE SEQUENCE [LARGE SCALE GENOMIC DNA]</scope>
    <source>
        <strain evidence="3 4">IAM 15147</strain>
    </source>
</reference>
<evidence type="ECO:0000256" key="1">
    <source>
        <dbReference type="SAM" id="Phobius"/>
    </source>
</evidence>
<feature type="transmembrane region" description="Helical" evidence="1">
    <location>
        <begin position="62"/>
        <end position="87"/>
    </location>
</feature>
<keyword evidence="1" id="KW-0472">Membrane</keyword>
<accession>A0AA94L0I1</accession>
<dbReference type="Pfam" id="PF09990">
    <property type="entry name" value="DUF2231"/>
    <property type="match status" value="1"/>
</dbReference>
<feature type="domain" description="DUF2231" evidence="2">
    <location>
        <begin position="27"/>
        <end position="175"/>
    </location>
</feature>